<evidence type="ECO:0008006" key="10">
    <source>
        <dbReference type="Google" id="ProtNLM"/>
    </source>
</evidence>
<dbReference type="STRING" id="671143.DAMO_2547"/>
<name>D5MJN5_METO1</name>
<dbReference type="InterPro" id="IPR038570">
    <property type="entry name" value="HicA_sf"/>
</dbReference>
<keyword evidence="5" id="KW-0378">Hydrolase</keyword>
<accession>D5MJN5</accession>
<sequence length="79" mass="9024">MLTFPIDVPKAKAIKPLERLGFRIVREGAHLAMVRQNPDETQTFLIIPNHSDLRGSTLRTICIQASIARDEFLKAYEEM</sequence>
<keyword evidence="4" id="KW-0255">Endonuclease</keyword>
<evidence type="ECO:0000313" key="9">
    <source>
        <dbReference type="Proteomes" id="UP000006898"/>
    </source>
</evidence>
<dbReference type="InterPro" id="IPR012933">
    <property type="entry name" value="HicA_mRNA_interferase"/>
</dbReference>
<protein>
    <recommendedName>
        <fullName evidence="10">YcfA family protein</fullName>
    </recommendedName>
</protein>
<keyword evidence="3" id="KW-0540">Nuclease</keyword>
<dbReference type="SUPFAM" id="SSF54786">
    <property type="entry name" value="YcfA/nrd intein domain"/>
    <property type="match status" value="1"/>
</dbReference>
<dbReference type="Pfam" id="PF07927">
    <property type="entry name" value="HicA_toxin"/>
    <property type="match status" value="1"/>
</dbReference>
<comment type="similarity">
    <text evidence="1">Belongs to the HicA mRNA interferase family.</text>
</comment>
<organism evidence="8 9">
    <name type="scientific">Methylomirabilis oxygeniifera</name>
    <dbReference type="NCBI Taxonomy" id="671143"/>
    <lineage>
        <taxon>Bacteria</taxon>
        <taxon>Candidatus Methylomirabilota</taxon>
        <taxon>Candidatus Methylomirabilia</taxon>
        <taxon>Candidatus Methylomirabilales</taxon>
        <taxon>Candidatus Methylomirabilaceae</taxon>
        <taxon>Candidatus Methylomirabilis</taxon>
    </lineage>
</organism>
<dbReference type="GO" id="GO:0016787">
    <property type="term" value="F:hydrolase activity"/>
    <property type="evidence" value="ECO:0007669"/>
    <property type="project" value="UniProtKB-KW"/>
</dbReference>
<dbReference type="EMBL" id="FP565575">
    <property type="protein sequence ID" value="CBE69620.1"/>
    <property type="molecule type" value="Genomic_DNA"/>
</dbReference>
<proteinExistence type="inferred from homology"/>
<dbReference type="AlphaFoldDB" id="D5MJN5"/>
<gene>
    <name evidence="8" type="ORF">DAMO_2547</name>
</gene>
<dbReference type="GO" id="GO:0004519">
    <property type="term" value="F:endonuclease activity"/>
    <property type="evidence" value="ECO:0007669"/>
    <property type="project" value="UniProtKB-KW"/>
</dbReference>
<keyword evidence="7" id="KW-0346">Stress response</keyword>
<evidence type="ECO:0000256" key="5">
    <source>
        <dbReference type="ARBA" id="ARBA00022801"/>
    </source>
</evidence>
<evidence type="ECO:0000256" key="7">
    <source>
        <dbReference type="ARBA" id="ARBA00023016"/>
    </source>
</evidence>
<keyword evidence="6" id="KW-0694">RNA-binding</keyword>
<evidence type="ECO:0000256" key="6">
    <source>
        <dbReference type="ARBA" id="ARBA00022884"/>
    </source>
</evidence>
<dbReference type="HOGENOM" id="CLU_164851_6_4_0"/>
<dbReference type="Gene3D" id="3.30.920.30">
    <property type="entry name" value="Hypothetical protein"/>
    <property type="match status" value="1"/>
</dbReference>
<evidence type="ECO:0000256" key="3">
    <source>
        <dbReference type="ARBA" id="ARBA00022722"/>
    </source>
</evidence>
<dbReference type="Proteomes" id="UP000006898">
    <property type="component" value="Chromosome"/>
</dbReference>
<dbReference type="GO" id="GO:0003729">
    <property type="term" value="F:mRNA binding"/>
    <property type="evidence" value="ECO:0007669"/>
    <property type="project" value="InterPro"/>
</dbReference>
<evidence type="ECO:0000256" key="2">
    <source>
        <dbReference type="ARBA" id="ARBA00022649"/>
    </source>
</evidence>
<reference evidence="8 9" key="1">
    <citation type="journal article" date="2010" name="Nature">
        <title>Nitrite-driven anaerobic methane oxidation by oxygenic bacteria.</title>
        <authorList>
            <person name="Ettwig K.F."/>
            <person name="Butler M.K."/>
            <person name="Le Paslier D."/>
            <person name="Pelletier E."/>
            <person name="Mangenot S."/>
            <person name="Kuypers M.M.M."/>
            <person name="Schreiber F."/>
            <person name="Dutilh B.E."/>
            <person name="Zedelius J."/>
            <person name="de Beer D."/>
            <person name="Gloerich J."/>
            <person name="Wessels H.J.C.T."/>
            <person name="van Allen T."/>
            <person name="Luesken F."/>
            <person name="Wu M."/>
            <person name="van de Pas-Schoonen K.T."/>
            <person name="Op den Camp H.J.M."/>
            <person name="Janssen-Megens E.M."/>
            <person name="Francoijs K-J."/>
            <person name="Stunnenberg H."/>
            <person name="Weissenbach J."/>
            <person name="Jetten M.S.M."/>
            <person name="Strous M."/>
        </authorList>
    </citation>
    <scope>NUCLEOTIDE SEQUENCE [LARGE SCALE GENOMIC DNA]</scope>
</reference>
<keyword evidence="2" id="KW-1277">Toxin-antitoxin system</keyword>
<dbReference type="KEGG" id="mox:DAMO_2547"/>
<dbReference type="eggNOG" id="COG1724">
    <property type="taxonomic scope" value="Bacteria"/>
</dbReference>
<evidence type="ECO:0000313" key="8">
    <source>
        <dbReference type="EMBL" id="CBE69620.1"/>
    </source>
</evidence>
<evidence type="ECO:0000256" key="1">
    <source>
        <dbReference type="ARBA" id="ARBA00006620"/>
    </source>
</evidence>
<evidence type="ECO:0000256" key="4">
    <source>
        <dbReference type="ARBA" id="ARBA00022759"/>
    </source>
</evidence>